<protein>
    <submittedName>
        <fullName evidence="2">DUF2304 domain-containing protein</fullName>
    </submittedName>
</protein>
<organism evidence="2 3">
    <name type="scientific">Acanthopleuribacter pedis</name>
    <dbReference type="NCBI Taxonomy" id="442870"/>
    <lineage>
        <taxon>Bacteria</taxon>
        <taxon>Pseudomonadati</taxon>
        <taxon>Acidobacteriota</taxon>
        <taxon>Holophagae</taxon>
        <taxon>Acanthopleuribacterales</taxon>
        <taxon>Acanthopleuribacteraceae</taxon>
        <taxon>Acanthopleuribacter</taxon>
    </lineage>
</organism>
<feature type="transmembrane region" description="Helical" evidence="1">
    <location>
        <begin position="35"/>
        <end position="53"/>
    </location>
</feature>
<dbReference type="InterPro" id="IPR019277">
    <property type="entry name" value="DUF2304"/>
</dbReference>
<dbReference type="RefSeq" id="WP_207857232.1">
    <property type="nucleotide sequence ID" value="NZ_JAFREP010000003.1"/>
</dbReference>
<dbReference type="Proteomes" id="UP000664417">
    <property type="component" value="Unassembled WGS sequence"/>
</dbReference>
<keyword evidence="1" id="KW-0472">Membrane</keyword>
<name>A0A8J7U2Z3_9BACT</name>
<accession>A0A8J7U2Z3</accession>
<keyword evidence="3" id="KW-1185">Reference proteome</keyword>
<evidence type="ECO:0000256" key="1">
    <source>
        <dbReference type="SAM" id="Phobius"/>
    </source>
</evidence>
<feature type="transmembrane region" description="Helical" evidence="1">
    <location>
        <begin position="6"/>
        <end position="23"/>
    </location>
</feature>
<evidence type="ECO:0000313" key="3">
    <source>
        <dbReference type="Proteomes" id="UP000664417"/>
    </source>
</evidence>
<comment type="caution">
    <text evidence="2">The sequence shown here is derived from an EMBL/GenBank/DDBJ whole genome shotgun (WGS) entry which is preliminary data.</text>
</comment>
<dbReference type="EMBL" id="JAFREP010000003">
    <property type="protein sequence ID" value="MBO1317788.1"/>
    <property type="molecule type" value="Genomic_DNA"/>
</dbReference>
<gene>
    <name evidence="2" type="ORF">J3U88_04890</name>
</gene>
<sequence length="123" mass="13806">MMTIPTIIPALTITFLAVFFWLLRRTVKRNLLNQNSLLMWFGVCLFLLGMAVLPSEVIAVSKRLGFETAANALFFLAIGFLMFLNLLQSLEISRLNGMLVRLVQHVAMEEGRPTQDPKPAGPE</sequence>
<reference evidence="2" key="1">
    <citation type="submission" date="2021-03" db="EMBL/GenBank/DDBJ databases">
        <authorList>
            <person name="Wang G."/>
        </authorList>
    </citation>
    <scope>NUCLEOTIDE SEQUENCE</scope>
    <source>
        <strain evidence="2">KCTC 12899</strain>
    </source>
</reference>
<dbReference type="Pfam" id="PF10066">
    <property type="entry name" value="DUF2304"/>
    <property type="match status" value="1"/>
</dbReference>
<evidence type="ECO:0000313" key="2">
    <source>
        <dbReference type="EMBL" id="MBO1317788.1"/>
    </source>
</evidence>
<dbReference type="AlphaFoldDB" id="A0A8J7U2Z3"/>
<keyword evidence="1" id="KW-0812">Transmembrane</keyword>
<feature type="transmembrane region" description="Helical" evidence="1">
    <location>
        <begin position="68"/>
        <end position="87"/>
    </location>
</feature>
<keyword evidence="1" id="KW-1133">Transmembrane helix</keyword>
<proteinExistence type="predicted"/>